<proteinExistence type="inferred from homology"/>
<comment type="subunit">
    <text evidence="11">F-type ATPases have 2 components, CF(1) - the catalytic core - and CF(0) - the membrane proton channel. CF(1) and CF(0) have multiple subunits.</text>
</comment>
<dbReference type="GO" id="GO:0045259">
    <property type="term" value="C:proton-transporting ATP synthase complex"/>
    <property type="evidence" value="ECO:0007669"/>
    <property type="project" value="UniProtKB-UniRule"/>
</dbReference>
<keyword evidence="4 11" id="KW-0138">CF(0)</keyword>
<keyword evidence="9" id="KW-0472">Membrane</keyword>
<evidence type="ECO:0000256" key="10">
    <source>
        <dbReference type="ARBA" id="ARBA00023310"/>
    </source>
</evidence>
<comment type="similarity">
    <text evidence="2 11">Belongs to the ATPase e subunit family.</text>
</comment>
<dbReference type="Proteomes" id="UP000018144">
    <property type="component" value="Unassembled WGS sequence"/>
</dbReference>
<evidence type="ECO:0000256" key="7">
    <source>
        <dbReference type="ARBA" id="ARBA00023065"/>
    </source>
</evidence>
<evidence type="ECO:0000256" key="4">
    <source>
        <dbReference type="ARBA" id="ARBA00022547"/>
    </source>
</evidence>
<keyword evidence="6 11" id="KW-0999">Mitochondrion inner membrane</keyword>
<keyword evidence="10 11" id="KW-0066">ATP synthesis</keyword>
<evidence type="ECO:0000256" key="11">
    <source>
        <dbReference type="RuleBase" id="RU367005"/>
    </source>
</evidence>
<keyword evidence="3 11" id="KW-0813">Transport</keyword>
<gene>
    <name evidence="12" type="ORF">PCON_04321</name>
</gene>
<evidence type="ECO:0000256" key="5">
    <source>
        <dbReference type="ARBA" id="ARBA00022781"/>
    </source>
</evidence>
<keyword evidence="5 11" id="KW-0375">Hydrogen ion transport</keyword>
<evidence type="ECO:0000256" key="6">
    <source>
        <dbReference type="ARBA" id="ARBA00022792"/>
    </source>
</evidence>
<sequence>MVLSTQTVNVLRYSALGAGVVYGLYHQRQLNSASKVHQAQAEWKHKEALIAQAKAEWAKKHPVKQIGPGDVVSDPESPDFDLEKFLNHIAGEKA</sequence>
<keyword evidence="13" id="KW-1185">Reference proteome</keyword>
<dbReference type="OrthoDB" id="2125027at2759"/>
<comment type="function">
    <text evidence="11">Subunit e, of the mitochondrial membrane ATP synthase complex (F(1)F(0) ATP synthase or Complex V) that produces ATP from ADP in the presence of a proton gradient across the membrane which is generated by electron transport complexes of the respiratory chain. ATP synthase complex consist of a soluble F(1) head domain - the catalytic core - and a membrane F(1) domain - the membrane proton channel. These two domains are linked by a central stalk rotating inside the F(1) region and a stationary peripheral stalk. During catalysis, ATP synthesis in the catalytic domain of F(1) is coupled via a rotary mechanism of the central stalk subunits to proton translocation. In vivo, can only synthesize ATP although its ATP hydrolase activity can be activated artificially in vitro. Part of the complex F(0) domain.</text>
</comment>
<keyword evidence="8 11" id="KW-0496">Mitochondrion</keyword>
<evidence type="ECO:0000256" key="3">
    <source>
        <dbReference type="ARBA" id="ARBA00022448"/>
    </source>
</evidence>
<dbReference type="STRING" id="1076935.U4LYA6"/>
<dbReference type="GO" id="GO:0015986">
    <property type="term" value="P:proton motive force-driven ATP synthesis"/>
    <property type="evidence" value="ECO:0007669"/>
    <property type="project" value="InterPro"/>
</dbReference>
<dbReference type="Pfam" id="PF05680">
    <property type="entry name" value="ATP-synt_E"/>
    <property type="match status" value="1"/>
</dbReference>
<organism evidence="12 13">
    <name type="scientific">Pyronema omphalodes (strain CBS 100304)</name>
    <name type="common">Pyronema confluens</name>
    <dbReference type="NCBI Taxonomy" id="1076935"/>
    <lineage>
        <taxon>Eukaryota</taxon>
        <taxon>Fungi</taxon>
        <taxon>Dikarya</taxon>
        <taxon>Ascomycota</taxon>
        <taxon>Pezizomycotina</taxon>
        <taxon>Pezizomycetes</taxon>
        <taxon>Pezizales</taxon>
        <taxon>Pyronemataceae</taxon>
        <taxon>Pyronema</taxon>
    </lineage>
</organism>
<comment type="subcellular location">
    <subcellularLocation>
        <location evidence="1 11">Mitochondrion inner membrane</location>
    </subcellularLocation>
</comment>
<evidence type="ECO:0000313" key="12">
    <source>
        <dbReference type="EMBL" id="CCX34803.1"/>
    </source>
</evidence>
<dbReference type="InterPro" id="IPR008386">
    <property type="entry name" value="ATP_synth_F0_esu_mt"/>
</dbReference>
<evidence type="ECO:0000256" key="2">
    <source>
        <dbReference type="ARBA" id="ARBA00007333"/>
    </source>
</evidence>
<dbReference type="OMA" id="FYGLYHQ"/>
<dbReference type="GO" id="GO:0005743">
    <property type="term" value="C:mitochondrial inner membrane"/>
    <property type="evidence" value="ECO:0007669"/>
    <property type="project" value="UniProtKB-SubCell"/>
</dbReference>
<dbReference type="GO" id="GO:0015078">
    <property type="term" value="F:proton transmembrane transporter activity"/>
    <property type="evidence" value="ECO:0007669"/>
    <property type="project" value="InterPro"/>
</dbReference>
<dbReference type="EMBL" id="HF936636">
    <property type="protein sequence ID" value="CCX34803.1"/>
    <property type="molecule type" value="Genomic_DNA"/>
</dbReference>
<dbReference type="eggNOG" id="ENOG502SDS3">
    <property type="taxonomic scope" value="Eukaryota"/>
</dbReference>
<evidence type="ECO:0000256" key="1">
    <source>
        <dbReference type="ARBA" id="ARBA00004273"/>
    </source>
</evidence>
<evidence type="ECO:0000256" key="8">
    <source>
        <dbReference type="ARBA" id="ARBA00023128"/>
    </source>
</evidence>
<keyword evidence="7 11" id="KW-0406">Ion transport</keyword>
<accession>U4LYA6</accession>
<dbReference type="AlphaFoldDB" id="U4LYA6"/>
<evidence type="ECO:0000256" key="9">
    <source>
        <dbReference type="ARBA" id="ARBA00023136"/>
    </source>
</evidence>
<name>U4LYA6_PYROM</name>
<reference evidence="12 13" key="1">
    <citation type="journal article" date="2013" name="PLoS Genet.">
        <title>The genome and development-dependent transcriptomes of Pyronema confluens: a window into fungal evolution.</title>
        <authorList>
            <person name="Traeger S."/>
            <person name="Altegoer F."/>
            <person name="Freitag M."/>
            <person name="Gabaldon T."/>
            <person name="Kempken F."/>
            <person name="Kumar A."/>
            <person name="Marcet-Houben M."/>
            <person name="Poggeler S."/>
            <person name="Stajich J.E."/>
            <person name="Nowrousian M."/>
        </authorList>
    </citation>
    <scope>NUCLEOTIDE SEQUENCE [LARGE SCALE GENOMIC DNA]</scope>
    <source>
        <strain evidence="13">CBS 100304</strain>
        <tissue evidence="12">Vegetative mycelium</tissue>
    </source>
</reference>
<evidence type="ECO:0000313" key="13">
    <source>
        <dbReference type="Proteomes" id="UP000018144"/>
    </source>
</evidence>
<protein>
    <recommendedName>
        <fullName evidence="11">ATP synthase F(0) complex subunit e, mitochondrial</fullName>
    </recommendedName>
</protein>